<protein>
    <recommendedName>
        <fullName evidence="6">EF-hand domain-containing protein</fullName>
    </recommendedName>
</protein>
<dbReference type="Pfam" id="PF13499">
    <property type="entry name" value="EF-hand_7"/>
    <property type="match status" value="1"/>
</dbReference>
<dbReference type="HOGENOM" id="CLU_072366_1_0_1"/>
<dbReference type="PANTHER" id="PTHR23055:SF172">
    <property type="entry name" value="EF-HAND DOMAIN-CONTAINING PROTEIN"/>
    <property type="match status" value="1"/>
</dbReference>
<name>H2YT70_CIOSA</name>
<dbReference type="PROSITE" id="PS00018">
    <property type="entry name" value="EF_HAND_1"/>
    <property type="match status" value="1"/>
</dbReference>
<dbReference type="InterPro" id="IPR018247">
    <property type="entry name" value="EF_Hand_1_Ca_BS"/>
</dbReference>
<evidence type="ECO:0000256" key="3">
    <source>
        <dbReference type="ARBA" id="ARBA00022723"/>
    </source>
</evidence>
<keyword evidence="5" id="KW-0106">Calcium</keyword>
<reference evidence="7" key="2">
    <citation type="submission" date="2025-08" db="UniProtKB">
        <authorList>
            <consortium name="Ensembl"/>
        </authorList>
    </citation>
    <scope>IDENTIFICATION</scope>
</reference>
<evidence type="ECO:0000259" key="6">
    <source>
        <dbReference type="PROSITE" id="PS50222"/>
    </source>
</evidence>
<feature type="domain" description="EF-hand" evidence="6">
    <location>
        <begin position="146"/>
        <end position="181"/>
    </location>
</feature>
<evidence type="ECO:0000313" key="7">
    <source>
        <dbReference type="Ensembl" id="ENSCSAVP00000008530.1"/>
    </source>
</evidence>
<dbReference type="Ensembl" id="ENSCSAVT00000008640.1">
    <property type="protein sequence ID" value="ENSCSAVP00000008530.1"/>
    <property type="gene ID" value="ENSCSAVG00000005066.1"/>
</dbReference>
<reference evidence="8" key="1">
    <citation type="submission" date="2003-08" db="EMBL/GenBank/DDBJ databases">
        <authorList>
            <person name="Birren B."/>
            <person name="Nusbaum C."/>
            <person name="Abebe A."/>
            <person name="Abouelleil A."/>
            <person name="Adekoya E."/>
            <person name="Ait-zahra M."/>
            <person name="Allen N."/>
            <person name="Allen T."/>
            <person name="An P."/>
            <person name="Anderson M."/>
            <person name="Anderson S."/>
            <person name="Arachchi H."/>
            <person name="Armbruster J."/>
            <person name="Bachantsang P."/>
            <person name="Baldwin J."/>
            <person name="Barry A."/>
            <person name="Bayul T."/>
            <person name="Blitshsteyn B."/>
            <person name="Bloom T."/>
            <person name="Blye J."/>
            <person name="Boguslavskiy L."/>
            <person name="Borowsky M."/>
            <person name="Boukhgalter B."/>
            <person name="Brunache A."/>
            <person name="Butler J."/>
            <person name="Calixte N."/>
            <person name="Calvo S."/>
            <person name="Camarata J."/>
            <person name="Campo K."/>
            <person name="Chang J."/>
            <person name="Cheshatsang Y."/>
            <person name="Citroen M."/>
            <person name="Collymore A."/>
            <person name="Considine T."/>
            <person name="Cook A."/>
            <person name="Cooke P."/>
            <person name="Corum B."/>
            <person name="Cuomo C."/>
            <person name="David R."/>
            <person name="Dawoe T."/>
            <person name="Degray S."/>
            <person name="Dodge S."/>
            <person name="Dooley K."/>
            <person name="Dorje P."/>
            <person name="Dorjee K."/>
            <person name="Dorris L."/>
            <person name="Duffey N."/>
            <person name="Dupes A."/>
            <person name="Elkins T."/>
            <person name="Engels R."/>
            <person name="Erickson J."/>
            <person name="Farina A."/>
            <person name="Faro S."/>
            <person name="Ferreira P."/>
            <person name="Fischer H."/>
            <person name="Fitzgerald M."/>
            <person name="Foley K."/>
            <person name="Gage D."/>
            <person name="Galagan J."/>
            <person name="Gearin G."/>
            <person name="Gnerre S."/>
            <person name="Gnirke A."/>
            <person name="Goyette A."/>
            <person name="Graham J."/>
            <person name="Grandbois E."/>
            <person name="Gyaltsen K."/>
            <person name="Hafez N."/>
            <person name="Hagopian D."/>
            <person name="Hagos B."/>
            <person name="Hall J."/>
            <person name="Hatcher B."/>
            <person name="Heller A."/>
            <person name="Higgins H."/>
            <person name="Honan T."/>
            <person name="Horn A."/>
            <person name="Houde N."/>
            <person name="Hughes L."/>
            <person name="Hulme W."/>
            <person name="Husby E."/>
            <person name="Iliev I."/>
            <person name="Jaffe D."/>
            <person name="Jones C."/>
            <person name="Kamal M."/>
            <person name="Kamat A."/>
            <person name="Kamvysselis M."/>
            <person name="Karlsson E."/>
            <person name="Kells C."/>
            <person name="Kieu A."/>
            <person name="Kisner P."/>
            <person name="Kodira C."/>
            <person name="Kulbokas E."/>
            <person name="Labutti K."/>
            <person name="Lama D."/>
            <person name="Landers T."/>
            <person name="Leger J."/>
            <person name="Levine S."/>
            <person name="Lewis D."/>
            <person name="Lewis T."/>
            <person name="Lindblad-toh K."/>
            <person name="Liu X."/>
            <person name="Lokyitsang T."/>
            <person name="Lokyitsang Y."/>
            <person name="Lucien O."/>
            <person name="Lui A."/>
            <person name="Ma L.J."/>
            <person name="Mabbitt R."/>
            <person name="Macdonald J."/>
            <person name="Maclean C."/>
            <person name="Major J."/>
            <person name="Manning J."/>
            <person name="Marabella R."/>
            <person name="Maru K."/>
            <person name="Matthews C."/>
            <person name="Mauceli E."/>
            <person name="Mccarthy M."/>
            <person name="Mcdonough S."/>
            <person name="Mcghee T."/>
            <person name="Meldrim J."/>
            <person name="Meneus L."/>
            <person name="Mesirov J."/>
            <person name="Mihalev A."/>
            <person name="Mihova T."/>
            <person name="Mikkelsen T."/>
            <person name="Mlenga V."/>
            <person name="Moru K."/>
            <person name="Mozes J."/>
            <person name="Mulrain L."/>
            <person name="Munson G."/>
            <person name="Naylor J."/>
            <person name="Newes C."/>
            <person name="Nguyen C."/>
            <person name="Nguyen N."/>
            <person name="Nguyen T."/>
            <person name="Nicol R."/>
            <person name="Nielsen C."/>
            <person name="Nizzari M."/>
            <person name="Norbu C."/>
            <person name="Norbu N."/>
            <person name="O'donnell P."/>
            <person name="Okoawo O."/>
            <person name="O'leary S."/>
            <person name="Omotosho B."/>
            <person name="O'neill K."/>
            <person name="Osman S."/>
            <person name="Parker S."/>
            <person name="Perrin D."/>
            <person name="Phunkhang P."/>
            <person name="Piqani B."/>
            <person name="Purcell S."/>
            <person name="Rachupka T."/>
            <person name="Ramasamy U."/>
            <person name="Rameau R."/>
            <person name="Ray V."/>
            <person name="Raymond C."/>
            <person name="Retta R."/>
            <person name="Richardson S."/>
            <person name="Rise C."/>
            <person name="Rodriguez J."/>
            <person name="Rogers J."/>
            <person name="Rogov P."/>
            <person name="Rutman M."/>
            <person name="Schupbach R."/>
            <person name="Seaman C."/>
            <person name="Settipalli S."/>
            <person name="Sharpe T."/>
            <person name="Sheridan J."/>
            <person name="Sherpa N."/>
            <person name="Shi J."/>
            <person name="Smirnov S."/>
            <person name="Smith C."/>
            <person name="Sougnez C."/>
            <person name="Spencer B."/>
            <person name="Stalker J."/>
            <person name="Stange-thomann N."/>
            <person name="Stavropoulos S."/>
            <person name="Stetson K."/>
            <person name="Stone C."/>
            <person name="Stone S."/>
            <person name="Stubbs M."/>
            <person name="Talamas J."/>
            <person name="Tchuinga P."/>
            <person name="Tenzing P."/>
            <person name="Tesfaye S."/>
            <person name="Theodore J."/>
            <person name="Thoulutsang Y."/>
            <person name="Topham K."/>
            <person name="Towey S."/>
            <person name="Tsamla T."/>
            <person name="Tsomo N."/>
            <person name="Vallee D."/>
            <person name="Vassiliev H."/>
            <person name="Venkataraman V."/>
            <person name="Vinson J."/>
            <person name="Vo A."/>
            <person name="Wade C."/>
            <person name="Wang S."/>
            <person name="Wangchuk T."/>
            <person name="Wangdi T."/>
            <person name="Whittaker C."/>
            <person name="Wilkinson J."/>
            <person name="Wu Y."/>
            <person name="Wyman D."/>
            <person name="Yadav S."/>
            <person name="Yang S."/>
            <person name="Yang X."/>
            <person name="Yeager S."/>
            <person name="Yee E."/>
            <person name="Young G."/>
            <person name="Zainoun J."/>
            <person name="Zembeck L."/>
            <person name="Zimmer A."/>
            <person name="Zody M."/>
            <person name="Lander E."/>
        </authorList>
    </citation>
    <scope>NUCLEOTIDE SEQUENCE [LARGE SCALE GENOMIC DNA]</scope>
</reference>
<dbReference type="Gene3D" id="1.10.238.10">
    <property type="entry name" value="EF-hand"/>
    <property type="match status" value="1"/>
</dbReference>
<dbReference type="FunFam" id="1.10.238.10:FF:000009">
    <property type="entry name" value="Visinin-like protein 1"/>
    <property type="match status" value="1"/>
</dbReference>
<keyword evidence="8" id="KW-1185">Reference proteome</keyword>
<sequence length="192" mass="21902">MGNTDSHPTLPEEEVTRLSAATHFTAAEVVQWHRGFMRDCPSGRFTMAQYQAITKGFFPNGDGENFAKFVFNSLDLEEDASLNFENFLKYTSMLARGTTQEKQRWAFHLRDIDHAGTITKEKMRLVEDSIFRNDANHVPLPEDENTPETRTQKLFDLMDADKDGNISLEEFKTALDNDHDIVNALALQNTVQ</sequence>
<dbReference type="InParanoid" id="H2YT70"/>
<dbReference type="Proteomes" id="UP000007875">
    <property type="component" value="Unassembled WGS sequence"/>
</dbReference>
<organism evidence="7 8">
    <name type="scientific">Ciona savignyi</name>
    <name type="common">Pacific transparent sea squirt</name>
    <dbReference type="NCBI Taxonomy" id="51511"/>
    <lineage>
        <taxon>Eukaryota</taxon>
        <taxon>Metazoa</taxon>
        <taxon>Chordata</taxon>
        <taxon>Tunicata</taxon>
        <taxon>Ascidiacea</taxon>
        <taxon>Phlebobranchia</taxon>
        <taxon>Cionidae</taxon>
        <taxon>Ciona</taxon>
    </lineage>
</organism>
<accession>H2YT70</accession>
<dbReference type="PANTHER" id="PTHR23055">
    <property type="entry name" value="CALCIUM BINDING PROTEINS"/>
    <property type="match status" value="1"/>
</dbReference>
<evidence type="ECO:0000256" key="4">
    <source>
        <dbReference type="ARBA" id="ARBA00022737"/>
    </source>
</evidence>
<proteinExistence type="inferred from homology"/>
<dbReference type="CDD" id="cd00051">
    <property type="entry name" value="EFh"/>
    <property type="match status" value="1"/>
</dbReference>
<keyword evidence="2" id="KW-0449">Lipoprotein</keyword>
<evidence type="ECO:0000256" key="5">
    <source>
        <dbReference type="ARBA" id="ARBA00022837"/>
    </source>
</evidence>
<dbReference type="AlphaFoldDB" id="H2YT70"/>
<evidence type="ECO:0000256" key="2">
    <source>
        <dbReference type="ARBA" id="ARBA00022707"/>
    </source>
</evidence>
<evidence type="ECO:0000256" key="1">
    <source>
        <dbReference type="ARBA" id="ARBA00006049"/>
    </source>
</evidence>
<dbReference type="OMA" id="FRNDANH"/>
<reference evidence="7" key="3">
    <citation type="submission" date="2025-09" db="UniProtKB">
        <authorList>
            <consortium name="Ensembl"/>
        </authorList>
    </citation>
    <scope>IDENTIFICATION</scope>
</reference>
<dbReference type="InterPro" id="IPR002048">
    <property type="entry name" value="EF_hand_dom"/>
</dbReference>
<dbReference type="InterPro" id="IPR011992">
    <property type="entry name" value="EF-hand-dom_pair"/>
</dbReference>
<keyword evidence="4" id="KW-0677">Repeat</keyword>
<dbReference type="SMART" id="SM00054">
    <property type="entry name" value="EFh"/>
    <property type="match status" value="2"/>
</dbReference>
<dbReference type="SUPFAM" id="SSF47473">
    <property type="entry name" value="EF-hand"/>
    <property type="match status" value="1"/>
</dbReference>
<keyword evidence="3" id="KW-0479">Metal-binding</keyword>
<dbReference type="GeneTree" id="ENSGT00940000166915"/>
<dbReference type="PROSITE" id="PS50222">
    <property type="entry name" value="EF_HAND_2"/>
    <property type="match status" value="1"/>
</dbReference>
<evidence type="ECO:0000313" key="8">
    <source>
        <dbReference type="Proteomes" id="UP000007875"/>
    </source>
</evidence>
<dbReference type="PRINTS" id="PR00450">
    <property type="entry name" value="RECOVERIN"/>
</dbReference>
<dbReference type="eggNOG" id="KOG0044">
    <property type="taxonomic scope" value="Eukaryota"/>
</dbReference>
<dbReference type="STRING" id="51511.ENSCSAVP00000008530"/>
<keyword evidence="2" id="KW-0519">Myristate</keyword>
<dbReference type="GO" id="GO:0005509">
    <property type="term" value="F:calcium ion binding"/>
    <property type="evidence" value="ECO:0007669"/>
    <property type="project" value="InterPro"/>
</dbReference>
<comment type="similarity">
    <text evidence="1">Belongs to the recoverin family.</text>
</comment>
<dbReference type="InterPro" id="IPR028846">
    <property type="entry name" value="Recoverin"/>
</dbReference>